<proteinExistence type="predicted"/>
<evidence type="ECO:0000313" key="1">
    <source>
        <dbReference type="EMBL" id="KAJ8371483.1"/>
    </source>
</evidence>
<keyword evidence="2" id="KW-1185">Reference proteome</keyword>
<name>A0AAD7R7Y8_9TELE</name>
<evidence type="ECO:0000313" key="2">
    <source>
        <dbReference type="Proteomes" id="UP001221898"/>
    </source>
</evidence>
<gene>
    <name evidence="1" type="ORF">AAFF_G00308010</name>
</gene>
<sequence length="94" mass="10278">MLLKVISEQADPRYGIPRASATPAGQFSELCWVHASHASRGAERNFLQRRGGSEMLLDNGGLPRKQPSFNKVYLPNLASCLPQDQPGRSVTLSV</sequence>
<dbReference type="AlphaFoldDB" id="A0AAD7R7Y8"/>
<dbReference type="Proteomes" id="UP001221898">
    <property type="component" value="Unassembled WGS sequence"/>
</dbReference>
<protein>
    <submittedName>
        <fullName evidence="1">Uncharacterized protein</fullName>
    </submittedName>
</protein>
<reference evidence="1" key="1">
    <citation type="journal article" date="2023" name="Science">
        <title>Genome structures resolve the early diversification of teleost fishes.</title>
        <authorList>
            <person name="Parey E."/>
            <person name="Louis A."/>
            <person name="Montfort J."/>
            <person name="Bouchez O."/>
            <person name="Roques C."/>
            <person name="Iampietro C."/>
            <person name="Lluch J."/>
            <person name="Castinel A."/>
            <person name="Donnadieu C."/>
            <person name="Desvignes T."/>
            <person name="Floi Bucao C."/>
            <person name="Jouanno E."/>
            <person name="Wen M."/>
            <person name="Mejri S."/>
            <person name="Dirks R."/>
            <person name="Jansen H."/>
            <person name="Henkel C."/>
            <person name="Chen W.J."/>
            <person name="Zahm M."/>
            <person name="Cabau C."/>
            <person name="Klopp C."/>
            <person name="Thompson A.W."/>
            <person name="Robinson-Rechavi M."/>
            <person name="Braasch I."/>
            <person name="Lecointre G."/>
            <person name="Bobe J."/>
            <person name="Postlethwait J.H."/>
            <person name="Berthelot C."/>
            <person name="Roest Crollius H."/>
            <person name="Guiguen Y."/>
        </authorList>
    </citation>
    <scope>NUCLEOTIDE SEQUENCE</scope>
    <source>
        <strain evidence="1">NC1722</strain>
    </source>
</reference>
<dbReference type="EMBL" id="JAINUG010000449">
    <property type="protein sequence ID" value="KAJ8371483.1"/>
    <property type="molecule type" value="Genomic_DNA"/>
</dbReference>
<accession>A0AAD7R7Y8</accession>
<organism evidence="1 2">
    <name type="scientific">Aldrovandia affinis</name>
    <dbReference type="NCBI Taxonomy" id="143900"/>
    <lineage>
        <taxon>Eukaryota</taxon>
        <taxon>Metazoa</taxon>
        <taxon>Chordata</taxon>
        <taxon>Craniata</taxon>
        <taxon>Vertebrata</taxon>
        <taxon>Euteleostomi</taxon>
        <taxon>Actinopterygii</taxon>
        <taxon>Neopterygii</taxon>
        <taxon>Teleostei</taxon>
        <taxon>Notacanthiformes</taxon>
        <taxon>Halosauridae</taxon>
        <taxon>Aldrovandia</taxon>
    </lineage>
</organism>
<comment type="caution">
    <text evidence="1">The sequence shown here is derived from an EMBL/GenBank/DDBJ whole genome shotgun (WGS) entry which is preliminary data.</text>
</comment>